<organism evidence="2 3">
    <name type="scientific">Paractinoplanes rishiriensis</name>
    <dbReference type="NCBI Taxonomy" id="1050105"/>
    <lineage>
        <taxon>Bacteria</taxon>
        <taxon>Bacillati</taxon>
        <taxon>Actinomycetota</taxon>
        <taxon>Actinomycetes</taxon>
        <taxon>Micromonosporales</taxon>
        <taxon>Micromonosporaceae</taxon>
        <taxon>Paractinoplanes</taxon>
    </lineage>
</organism>
<dbReference type="PANTHER" id="PTHR34512:SF30">
    <property type="entry name" value="OUTER MEMBRANE PROTEIN ASSEMBLY FACTOR BAMB"/>
    <property type="match status" value="1"/>
</dbReference>
<sequence length="437" mass="46600">MTMIDLGEVALDPAPPAVPVNVPRVRRAVLAGLALLGSLVLTGAAPPAPPTVRTLWTTPLDNGESVSLSGDTAFLNRMTDRGGAEVAAYDLATGRLRWAAPTGETLAGFTPLVTANRVLVATEVVNLAETRPEQSRYIMYARATIALDATTGAERWRVAGDFNTGMDDSTGLVTEYDDAGQLIRLLLVRLSDGHELWSRPLTGLASWSTIYQDDQPTGIVTVTASGELRIYGYDDGKLRRSARVPWDPERSELFTAGPYLALRHSRANRASTTLYRPGDLRALWHTDDELGYVTGCDRLLCTIDGGGVAGRDPQTGQEVWRHPGMQGLRALGPGRLLLDDGRGGPDGTHQVVEAGSGRPVGEPGVGTPMWNRSKGSILVMQRSEAPVGRYAVRRLDVSTGARTLLGTIAPLGDAGCLGTERYLACTNYGTLTVTAVG</sequence>
<dbReference type="InterPro" id="IPR002372">
    <property type="entry name" value="PQQ_rpt_dom"/>
</dbReference>
<accession>A0A919MZI6</accession>
<name>A0A919MZI6_9ACTN</name>
<dbReference type="Pfam" id="PF13360">
    <property type="entry name" value="PQQ_2"/>
    <property type="match status" value="1"/>
</dbReference>
<proteinExistence type="predicted"/>
<protein>
    <recommendedName>
        <fullName evidence="1">Pyrrolo-quinoline quinone repeat domain-containing protein</fullName>
    </recommendedName>
</protein>
<evidence type="ECO:0000259" key="1">
    <source>
        <dbReference type="Pfam" id="PF13360"/>
    </source>
</evidence>
<dbReference type="AlphaFoldDB" id="A0A919MZI6"/>
<comment type="caution">
    <text evidence="2">The sequence shown here is derived from an EMBL/GenBank/DDBJ whole genome shotgun (WGS) entry which is preliminary data.</text>
</comment>
<feature type="domain" description="Pyrrolo-quinoline quinone repeat" evidence="1">
    <location>
        <begin position="54"/>
        <end position="202"/>
    </location>
</feature>
<gene>
    <name evidence="2" type="ORF">Ari01nite_13120</name>
</gene>
<keyword evidence="3" id="KW-1185">Reference proteome</keyword>
<dbReference type="RefSeq" id="WP_203780131.1">
    <property type="nucleotide sequence ID" value="NZ_BOMV01000007.1"/>
</dbReference>
<dbReference type="InterPro" id="IPR015943">
    <property type="entry name" value="WD40/YVTN_repeat-like_dom_sf"/>
</dbReference>
<dbReference type="PANTHER" id="PTHR34512">
    <property type="entry name" value="CELL SURFACE PROTEIN"/>
    <property type="match status" value="1"/>
</dbReference>
<dbReference type="InterPro" id="IPR011047">
    <property type="entry name" value="Quinoprotein_ADH-like_sf"/>
</dbReference>
<dbReference type="Proteomes" id="UP000636960">
    <property type="component" value="Unassembled WGS sequence"/>
</dbReference>
<dbReference type="Gene3D" id="2.130.10.10">
    <property type="entry name" value="YVTN repeat-like/Quinoprotein amine dehydrogenase"/>
    <property type="match status" value="1"/>
</dbReference>
<evidence type="ECO:0000313" key="2">
    <source>
        <dbReference type="EMBL" id="GIE93847.1"/>
    </source>
</evidence>
<dbReference type="SUPFAM" id="SSF50998">
    <property type="entry name" value="Quinoprotein alcohol dehydrogenase-like"/>
    <property type="match status" value="1"/>
</dbReference>
<evidence type="ECO:0000313" key="3">
    <source>
        <dbReference type="Proteomes" id="UP000636960"/>
    </source>
</evidence>
<dbReference type="EMBL" id="BOMV01000007">
    <property type="protein sequence ID" value="GIE93847.1"/>
    <property type="molecule type" value="Genomic_DNA"/>
</dbReference>
<reference evidence="2" key="1">
    <citation type="submission" date="2021-01" db="EMBL/GenBank/DDBJ databases">
        <title>Whole genome shotgun sequence of Actinoplanes rishiriensis NBRC 108556.</title>
        <authorList>
            <person name="Komaki H."/>
            <person name="Tamura T."/>
        </authorList>
    </citation>
    <scope>NUCLEOTIDE SEQUENCE</scope>
    <source>
        <strain evidence="2">NBRC 108556</strain>
    </source>
</reference>